<sequence>MQYRQLGQSDLKASVVTFGAWAAGGWMWGGTERKDAVRAIRASYEEGVTAIDTAPIYGQGTSEEIVGEAIKGIPRDKVQILTKFGMRWDLAKGDFAFKSQDNYGKDIDIYKYAGKASIIKECEDTLRRLGTDYIDLYQIHWPDSTTPIAESMETVAALIKQGKVRYAGVCNYNAEQLEEARKYVPLVSDQVPYSMVKRQIEVEDVPYCMKNGLSILAYSPLERGLLTGKMKPGHQFAPGDHRAGIYFYREENLKRTNAFLEKLAPLAAAKNASLSQLVIRWTIEQPGITIALVGARNAEQAVQNARAAQIQLSGEEIRFITAELDKLVLEK</sequence>
<dbReference type="Pfam" id="PF00248">
    <property type="entry name" value="Aldo_ket_red"/>
    <property type="match status" value="1"/>
</dbReference>
<dbReference type="SUPFAM" id="SSF51430">
    <property type="entry name" value="NAD(P)-linked oxidoreductase"/>
    <property type="match status" value="1"/>
</dbReference>
<protein>
    <submittedName>
        <fullName evidence="3">Aldo/keto reductase</fullName>
    </submittedName>
</protein>
<dbReference type="Gene3D" id="3.20.20.100">
    <property type="entry name" value="NADP-dependent oxidoreductase domain"/>
    <property type="match status" value="1"/>
</dbReference>
<dbReference type="RefSeq" id="WP_188090934.1">
    <property type="nucleotide sequence ID" value="NZ_JACVFC010000004.1"/>
</dbReference>
<evidence type="ECO:0000256" key="1">
    <source>
        <dbReference type="ARBA" id="ARBA00023002"/>
    </source>
</evidence>
<comment type="caution">
    <text evidence="3">The sequence shown here is derived from an EMBL/GenBank/DDBJ whole genome shotgun (WGS) entry which is preliminary data.</text>
</comment>
<dbReference type="PRINTS" id="PR00069">
    <property type="entry name" value="ALDKETRDTASE"/>
</dbReference>
<dbReference type="PANTHER" id="PTHR43364:SF4">
    <property type="entry name" value="NAD(P)-LINKED OXIDOREDUCTASE SUPERFAMILY PROTEIN"/>
    <property type="match status" value="1"/>
</dbReference>
<dbReference type="PANTHER" id="PTHR43364">
    <property type="entry name" value="NADH-SPECIFIC METHYLGLYOXAL REDUCTASE-RELATED"/>
    <property type="match status" value="1"/>
</dbReference>
<dbReference type="InterPro" id="IPR036812">
    <property type="entry name" value="NAD(P)_OxRdtase_dom_sf"/>
</dbReference>
<dbReference type="InterPro" id="IPR020471">
    <property type="entry name" value="AKR"/>
</dbReference>
<keyword evidence="1" id="KW-0560">Oxidoreductase</keyword>
<evidence type="ECO:0000313" key="4">
    <source>
        <dbReference type="Proteomes" id="UP000659124"/>
    </source>
</evidence>
<reference evidence="3 4" key="1">
    <citation type="submission" date="2020-09" db="EMBL/GenBank/DDBJ databases">
        <title>Genome sequences of type strains of Chitinophaga qingshengii and Chitinophaga varians.</title>
        <authorList>
            <person name="Kittiwongwattana C."/>
        </authorList>
    </citation>
    <scope>NUCLEOTIDE SEQUENCE [LARGE SCALE GENOMIC DNA]</scope>
    <source>
        <strain evidence="3 4">JCM 30026</strain>
    </source>
</reference>
<accession>A0ABR7TVY8</accession>
<dbReference type="EMBL" id="JACVFC010000004">
    <property type="protein sequence ID" value="MBC9933820.1"/>
    <property type="molecule type" value="Genomic_DNA"/>
</dbReference>
<dbReference type="InterPro" id="IPR050523">
    <property type="entry name" value="AKR_Detox_Biosynth"/>
</dbReference>
<organism evidence="3 4">
    <name type="scientific">Chitinophaga qingshengii</name>
    <dbReference type="NCBI Taxonomy" id="1569794"/>
    <lineage>
        <taxon>Bacteria</taxon>
        <taxon>Pseudomonadati</taxon>
        <taxon>Bacteroidota</taxon>
        <taxon>Chitinophagia</taxon>
        <taxon>Chitinophagales</taxon>
        <taxon>Chitinophagaceae</taxon>
        <taxon>Chitinophaga</taxon>
    </lineage>
</organism>
<keyword evidence="4" id="KW-1185">Reference proteome</keyword>
<proteinExistence type="predicted"/>
<dbReference type="Proteomes" id="UP000659124">
    <property type="component" value="Unassembled WGS sequence"/>
</dbReference>
<dbReference type="InterPro" id="IPR023210">
    <property type="entry name" value="NADP_OxRdtase_dom"/>
</dbReference>
<gene>
    <name evidence="3" type="ORF">ICL07_25740</name>
</gene>
<name>A0ABR7TVY8_9BACT</name>
<evidence type="ECO:0000259" key="2">
    <source>
        <dbReference type="Pfam" id="PF00248"/>
    </source>
</evidence>
<feature type="domain" description="NADP-dependent oxidoreductase" evidence="2">
    <location>
        <begin position="17"/>
        <end position="321"/>
    </location>
</feature>
<evidence type="ECO:0000313" key="3">
    <source>
        <dbReference type="EMBL" id="MBC9933820.1"/>
    </source>
</evidence>